<sequence length="104" mass="11249">MSTALIDAGLTDRMRIFDTPVPTAPEAARTLGCETAAIVNSLVFDADGSPLLILASGAHRVDTERVAGELGFDTSSRVTLCANQNDLRRSLWFAGSARTWRRVR</sequence>
<dbReference type="AlphaFoldDB" id="Q0S5S4"/>
<dbReference type="Gene3D" id="3.90.960.10">
    <property type="entry name" value="YbaK/aminoacyl-tRNA synthetase-associated domain"/>
    <property type="match status" value="1"/>
</dbReference>
<dbReference type="EMBL" id="CP000431">
    <property type="protein sequence ID" value="ABG97112.1"/>
    <property type="molecule type" value="Genomic_DNA"/>
</dbReference>
<protein>
    <recommendedName>
        <fullName evidence="1">YbaK/aminoacyl-tRNA synthetase-associated domain-containing protein</fullName>
    </recommendedName>
</protein>
<dbReference type="Proteomes" id="UP000008710">
    <property type="component" value="Chromosome"/>
</dbReference>
<dbReference type="KEGG" id="rha:RHA1_ro05331"/>
<gene>
    <name evidence="2" type="ordered locus">RHA1_ro05331</name>
</gene>
<dbReference type="InterPro" id="IPR036754">
    <property type="entry name" value="YbaK/aa-tRNA-synt-asso_dom_sf"/>
</dbReference>
<reference evidence="3" key="1">
    <citation type="journal article" date="2006" name="Proc. Natl. Acad. Sci. U.S.A.">
        <title>The complete genome of Rhodococcus sp. RHA1 provides insights into a catabolic powerhouse.</title>
        <authorList>
            <person name="McLeod M.P."/>
            <person name="Warren R.L."/>
            <person name="Hsiao W.W.L."/>
            <person name="Araki N."/>
            <person name="Myhre M."/>
            <person name="Fernandes C."/>
            <person name="Miyazawa D."/>
            <person name="Wong W."/>
            <person name="Lillquist A.L."/>
            <person name="Wang D."/>
            <person name="Dosanjh M."/>
            <person name="Hara H."/>
            <person name="Petrescu A."/>
            <person name="Morin R.D."/>
            <person name="Yang G."/>
            <person name="Stott J.M."/>
            <person name="Schein J.E."/>
            <person name="Shin H."/>
            <person name="Smailus D."/>
            <person name="Siddiqui A.S."/>
            <person name="Marra M.A."/>
            <person name="Jones S.J.M."/>
            <person name="Holt R."/>
            <person name="Brinkman F.S.L."/>
            <person name="Miyauchi K."/>
            <person name="Fukuda M."/>
            <person name="Davies J.E."/>
            <person name="Mohn W.W."/>
            <person name="Eltis L.D."/>
        </authorList>
    </citation>
    <scope>NUCLEOTIDE SEQUENCE [LARGE SCALE GENOMIC DNA]</scope>
    <source>
        <strain evidence="3">RHA1</strain>
    </source>
</reference>
<dbReference type="HOGENOM" id="CLU_2248013_0_0_11"/>
<evidence type="ECO:0000259" key="1">
    <source>
        <dbReference type="Pfam" id="PF04073"/>
    </source>
</evidence>
<feature type="domain" description="YbaK/aminoacyl-tRNA synthetase-associated" evidence="1">
    <location>
        <begin position="20"/>
        <end position="82"/>
    </location>
</feature>
<accession>Q0S5S4</accession>
<dbReference type="GO" id="GO:0002161">
    <property type="term" value="F:aminoacyl-tRNA deacylase activity"/>
    <property type="evidence" value="ECO:0007669"/>
    <property type="project" value="InterPro"/>
</dbReference>
<dbReference type="eggNOG" id="COG2606">
    <property type="taxonomic scope" value="Bacteria"/>
</dbReference>
<evidence type="ECO:0000313" key="2">
    <source>
        <dbReference type="EMBL" id="ABG97112.1"/>
    </source>
</evidence>
<name>Q0S5S4_RHOJR</name>
<organism evidence="2 3">
    <name type="scientific">Rhodococcus jostii (strain RHA1)</name>
    <dbReference type="NCBI Taxonomy" id="101510"/>
    <lineage>
        <taxon>Bacteria</taxon>
        <taxon>Bacillati</taxon>
        <taxon>Actinomycetota</taxon>
        <taxon>Actinomycetes</taxon>
        <taxon>Mycobacteriales</taxon>
        <taxon>Nocardiaceae</taxon>
        <taxon>Rhodococcus</taxon>
    </lineage>
</organism>
<dbReference type="InterPro" id="IPR007214">
    <property type="entry name" value="YbaK/aa-tRNA-synth-assoc-dom"/>
</dbReference>
<dbReference type="SUPFAM" id="SSF55826">
    <property type="entry name" value="YbaK/ProRS associated domain"/>
    <property type="match status" value="1"/>
</dbReference>
<dbReference type="Pfam" id="PF04073">
    <property type="entry name" value="tRNA_edit"/>
    <property type="match status" value="1"/>
</dbReference>
<dbReference type="RefSeq" id="WP_011597527.1">
    <property type="nucleotide sequence ID" value="NC_008268.1"/>
</dbReference>
<evidence type="ECO:0000313" key="3">
    <source>
        <dbReference type="Proteomes" id="UP000008710"/>
    </source>
</evidence>
<proteinExistence type="predicted"/>
<dbReference type="OrthoDB" id="8536235at2"/>